<sequence>MLKYVISLVLLLNVAFAEQNFEDFEQEYQKREIQDDFYSYNKAMSRFNYNFYYYLLRPVTLSYKSVMPEIARTGIKNIFETTRSPLKIANHLLSFEFKKAGEEFGRFCINVIFGLGMLDSASKTSLKSYEADFGITLGKWGVGGGSHLVLPFLGPYNVRDALSLPINWFLTPEAYIGNFWLGASVNGALKVNELSFEHEKVDDIYQNSVDYYIFMRDAYEQRRQELIK</sequence>
<accession>A0A0A8H274</accession>
<comment type="similarity">
    <text evidence="1">Belongs to the MlaA family.</text>
</comment>
<evidence type="ECO:0000256" key="2">
    <source>
        <dbReference type="ARBA" id="ARBA00022729"/>
    </source>
</evidence>
<proteinExistence type="inferred from homology"/>
<dbReference type="STRING" id="1031564.CINS_1245"/>
<dbReference type="PANTHER" id="PTHR30035">
    <property type="entry name" value="LIPOPROTEIN VACJ-RELATED"/>
    <property type="match status" value="1"/>
</dbReference>
<reference evidence="4 5" key="1">
    <citation type="journal article" date="2014" name="Genome Biol. Evol.">
        <title>Comparative Genomics of the Campylobacter lari Group.</title>
        <authorList>
            <person name="Miller W.G."/>
            <person name="Yee E."/>
            <person name="Chapman M.H."/>
            <person name="Smith T.P."/>
            <person name="Bono J.L."/>
            <person name="Huynh S."/>
            <person name="Parker C.T."/>
            <person name="Vandamme P."/>
            <person name="Luong K."/>
            <person name="Korlach J."/>
        </authorList>
    </citation>
    <scope>NUCLEOTIDE SEQUENCE [LARGE SCALE GENOMIC DNA]</scope>
    <source>
        <strain evidence="4 5">NCTC 12927</strain>
    </source>
</reference>
<dbReference type="RefSeq" id="WP_052251986.1">
    <property type="nucleotide sequence ID" value="NZ_CP007770.1"/>
</dbReference>
<dbReference type="KEGG" id="cis:CINS_1245"/>
<dbReference type="GO" id="GO:0016020">
    <property type="term" value="C:membrane"/>
    <property type="evidence" value="ECO:0007669"/>
    <property type="project" value="InterPro"/>
</dbReference>
<organism evidence="4 5">
    <name type="scientific">Campylobacter insulaenigrae NCTC 12927</name>
    <dbReference type="NCBI Taxonomy" id="1031564"/>
    <lineage>
        <taxon>Bacteria</taxon>
        <taxon>Pseudomonadati</taxon>
        <taxon>Campylobacterota</taxon>
        <taxon>Epsilonproteobacteria</taxon>
        <taxon>Campylobacterales</taxon>
        <taxon>Campylobacteraceae</taxon>
        <taxon>Campylobacter</taxon>
    </lineage>
</organism>
<dbReference type="AlphaFoldDB" id="A0A0A8H274"/>
<dbReference type="InterPro" id="IPR007428">
    <property type="entry name" value="MlaA"/>
</dbReference>
<dbReference type="Pfam" id="PF04333">
    <property type="entry name" value="MlaA"/>
    <property type="match status" value="1"/>
</dbReference>
<gene>
    <name evidence="4" type="ORF">CINS_1245</name>
</gene>
<evidence type="ECO:0000313" key="5">
    <source>
        <dbReference type="Proteomes" id="UP000031163"/>
    </source>
</evidence>
<name>A0A0A8H274_9BACT</name>
<evidence type="ECO:0000313" key="4">
    <source>
        <dbReference type="EMBL" id="AJC88201.1"/>
    </source>
</evidence>
<feature type="signal peptide" evidence="3">
    <location>
        <begin position="1"/>
        <end position="17"/>
    </location>
</feature>
<protein>
    <submittedName>
        <fullName evidence="4">Lipid asymmetry ABC transporter MlaABCDEF, lipoprotein MlaA</fullName>
    </submittedName>
</protein>
<dbReference type="HOGENOM" id="CLU_059326_2_2_7"/>
<feature type="chain" id="PRO_5002037692" evidence="3">
    <location>
        <begin position="18"/>
        <end position="228"/>
    </location>
</feature>
<dbReference type="GO" id="GO:0120010">
    <property type="term" value="P:intermembrane phospholipid transfer"/>
    <property type="evidence" value="ECO:0007669"/>
    <property type="project" value="TreeGrafter"/>
</dbReference>
<dbReference type="Proteomes" id="UP000031163">
    <property type="component" value="Chromosome"/>
</dbReference>
<evidence type="ECO:0000256" key="3">
    <source>
        <dbReference type="SAM" id="SignalP"/>
    </source>
</evidence>
<keyword evidence="2 3" id="KW-0732">Signal</keyword>
<dbReference type="EMBL" id="CP007770">
    <property type="protein sequence ID" value="AJC88201.1"/>
    <property type="molecule type" value="Genomic_DNA"/>
</dbReference>
<dbReference type="PANTHER" id="PTHR30035:SF3">
    <property type="entry name" value="INTERMEMBRANE PHOSPHOLIPID TRANSPORT SYSTEM LIPOPROTEIN MLAA"/>
    <property type="match status" value="1"/>
</dbReference>
<dbReference type="GeneID" id="74432027"/>
<keyword evidence="4" id="KW-0449">Lipoprotein</keyword>
<evidence type="ECO:0000256" key="1">
    <source>
        <dbReference type="ARBA" id="ARBA00010634"/>
    </source>
</evidence>
<dbReference type="PRINTS" id="PR01805">
    <property type="entry name" value="VACJLIPOPROT"/>
</dbReference>